<dbReference type="GO" id="GO:0031314">
    <property type="term" value="C:extrinsic component of mitochondrial inner membrane"/>
    <property type="evidence" value="ECO:0007669"/>
    <property type="project" value="UniProtKB-UniRule"/>
</dbReference>
<dbReference type="PROSITE" id="PS01184">
    <property type="entry name" value="UBIE_2"/>
    <property type="match status" value="1"/>
</dbReference>
<dbReference type="InterPro" id="IPR023576">
    <property type="entry name" value="UbiE/COQ5_MeTrFase_CS"/>
</dbReference>
<protein>
    <recommendedName>
        <fullName evidence="6">2-methoxy-6-polyprenyl-1,4-benzoquinol methylase, mitochondrial</fullName>
        <ecNumber evidence="6">2.1.1.201</ecNumber>
    </recommendedName>
    <alternativeName>
        <fullName evidence="6">Ubiquinone biosynthesis methyltransferase COQ5</fullName>
    </alternativeName>
</protein>
<dbReference type="UniPathway" id="UPA00232"/>
<comment type="function">
    <text evidence="6">Methyltransferase required for the conversion of 2-polyprenyl-6-methoxy-1,4-benzoquinol (DDMQH2) to 2-polyprenyl-3-methyl-6-methoxy-1,4-benzoquinol (DMQH2).</text>
</comment>
<comment type="catalytic activity">
    <reaction evidence="6">
        <text>a 2-methoxy-6-(all-trans-polyprenyl)benzene-1,4-diol + S-adenosyl-L-methionine = a 5-methoxy-2-methyl-3-(all-trans-polyprenyl)benzene-1,4-diol + S-adenosyl-L-homocysteine + H(+)</text>
        <dbReference type="Rhea" id="RHEA:28286"/>
        <dbReference type="Rhea" id="RHEA-COMP:10858"/>
        <dbReference type="Rhea" id="RHEA-COMP:10859"/>
        <dbReference type="ChEBI" id="CHEBI:15378"/>
        <dbReference type="ChEBI" id="CHEBI:57856"/>
        <dbReference type="ChEBI" id="CHEBI:59789"/>
        <dbReference type="ChEBI" id="CHEBI:84166"/>
        <dbReference type="ChEBI" id="CHEBI:84167"/>
        <dbReference type="EC" id="2.1.1.201"/>
    </reaction>
</comment>
<feature type="binding site" evidence="6">
    <location>
        <begin position="104"/>
        <end position="105"/>
    </location>
    <ligand>
        <name>S-adenosyl-L-methionine</name>
        <dbReference type="ChEBI" id="CHEBI:59789"/>
    </ligand>
</feature>
<dbReference type="PANTHER" id="PTHR43591:SF24">
    <property type="entry name" value="2-METHOXY-6-POLYPRENYL-1,4-BENZOQUINOL METHYLASE, MITOCHONDRIAL"/>
    <property type="match status" value="1"/>
</dbReference>
<comment type="pathway">
    <text evidence="6">Cofactor biosynthesis; ubiquinone biosynthesis.</text>
</comment>
<evidence type="ECO:0000256" key="6">
    <source>
        <dbReference type="HAMAP-Rule" id="MF_03191"/>
    </source>
</evidence>
<keyword evidence="4 6" id="KW-0949">S-adenosyl-L-methionine</keyword>
<dbReference type="HAMAP" id="MF_01813">
    <property type="entry name" value="MenG_UbiE_methyltr"/>
    <property type="match status" value="1"/>
</dbReference>
<comment type="subcellular location">
    <subcellularLocation>
        <location evidence="6">Mitochondrion inner membrane</location>
        <topology evidence="6">Peripheral membrane protein</topology>
        <orientation evidence="6">Matrix side</orientation>
    </subcellularLocation>
</comment>
<feature type="binding site" evidence="6">
    <location>
        <position position="36"/>
    </location>
    <ligand>
        <name>S-adenosyl-L-methionine</name>
        <dbReference type="ChEBI" id="CHEBI:59789"/>
    </ligand>
</feature>
<evidence type="ECO:0000256" key="5">
    <source>
        <dbReference type="ARBA" id="ARBA00046387"/>
    </source>
</evidence>
<evidence type="ECO:0000313" key="7">
    <source>
        <dbReference type="EMBL" id="NDV34579.1"/>
    </source>
</evidence>
<evidence type="ECO:0000256" key="3">
    <source>
        <dbReference type="ARBA" id="ARBA00022688"/>
    </source>
</evidence>
<accession>A0A6B2LC22</accession>
<dbReference type="SUPFAM" id="SSF53335">
    <property type="entry name" value="S-adenosyl-L-methionine-dependent methyltransferases"/>
    <property type="match status" value="1"/>
</dbReference>
<dbReference type="AlphaFoldDB" id="A0A6B2LC22"/>
<comment type="similarity">
    <text evidence="6">Belongs to the class I-like SAM-binding methyltransferase superfamily. MenG/UbiE family.</text>
</comment>
<dbReference type="InterPro" id="IPR029063">
    <property type="entry name" value="SAM-dependent_MTases_sf"/>
</dbReference>
<proteinExistence type="inferred from homology"/>
<dbReference type="NCBIfam" id="TIGR01934">
    <property type="entry name" value="MenG_MenH_UbiE"/>
    <property type="match status" value="1"/>
</dbReference>
<comment type="caution">
    <text evidence="6">Lacks conserved residue(s) required for the propagation of feature annotation.</text>
</comment>
<evidence type="ECO:0000256" key="1">
    <source>
        <dbReference type="ARBA" id="ARBA00022603"/>
    </source>
</evidence>
<organism evidence="7">
    <name type="scientific">Arcella intermedia</name>
    <dbReference type="NCBI Taxonomy" id="1963864"/>
    <lineage>
        <taxon>Eukaryota</taxon>
        <taxon>Amoebozoa</taxon>
        <taxon>Tubulinea</taxon>
        <taxon>Elardia</taxon>
        <taxon>Arcellinida</taxon>
        <taxon>Sphaerothecina</taxon>
        <taxon>Arcellidae</taxon>
        <taxon>Arcella</taxon>
    </lineage>
</organism>
<dbReference type="InterPro" id="IPR004033">
    <property type="entry name" value="UbiE/COQ5_MeTrFase"/>
</dbReference>
<sequence length="239" mass="26788">MNDMMSMGVHRLWKDYFIQKLNPLPGTQLLDVAGGTGDIAFRFMHHVKNSPFYAAHRAQSGLPSKVTVIDINPSMLAVGQERAIKQGYFPSGEGDPAIEFKLGNAEALPIPDCSVDAYTIAFGIRNCTNVDKVLCEAFRVLKPGGRFLCLEFSRVENTLFSFVYDSYSFWVIPKLGEVIAQDKDSYQYLVESIRKFPDQPKFASMIREAGFELVEYDNLLNGISAIHSGFKPLRITNKT</sequence>
<dbReference type="CDD" id="cd02440">
    <property type="entry name" value="AdoMet_MTases"/>
    <property type="match status" value="1"/>
</dbReference>
<dbReference type="EMBL" id="GIBP01005610">
    <property type="protein sequence ID" value="NDV34579.1"/>
    <property type="molecule type" value="Transcribed_RNA"/>
</dbReference>
<dbReference type="EC" id="2.1.1.201" evidence="6"/>
<keyword evidence="3 6" id="KW-0831">Ubiquinone biosynthesis</keyword>
<keyword evidence="6" id="KW-0999">Mitochondrion inner membrane</keyword>
<reference evidence="7" key="1">
    <citation type="journal article" date="2020" name="J. Eukaryot. Microbiol.">
        <title>De novo Sequencing, Assembly and Annotation of the Transcriptome for the Free-Living Testate Amoeba Arcella intermedia.</title>
        <authorList>
            <person name="Ribeiro G.M."/>
            <person name="Porfirio-Sousa A.L."/>
            <person name="Maurer-Alcala X.X."/>
            <person name="Katz L.A."/>
            <person name="Lahr D.J.G."/>
        </authorList>
    </citation>
    <scope>NUCLEOTIDE SEQUENCE</scope>
</reference>
<dbReference type="PROSITE" id="PS51608">
    <property type="entry name" value="SAM_MT_UBIE"/>
    <property type="match status" value="1"/>
</dbReference>
<name>A0A6B2LC22_9EUKA</name>
<dbReference type="GO" id="GO:0008425">
    <property type="term" value="F:2-methoxy-6-polyprenyl-1,4-benzoquinol methyltransferase activity"/>
    <property type="evidence" value="ECO:0007669"/>
    <property type="project" value="UniProtKB-UniRule"/>
</dbReference>
<dbReference type="GO" id="GO:0032259">
    <property type="term" value="P:methylation"/>
    <property type="evidence" value="ECO:0007669"/>
    <property type="project" value="UniProtKB-KW"/>
</dbReference>
<comment type="subunit">
    <text evidence="5">Component of a multi-subunit COQ enzyme complex, composed of at least COQ3, COQ4, COQ5, COQ6, COQ7 and COQ9. Interacts with PYURF; the interaction is direct, stabilizes COQ5 protein and associates PYURF with COQ enzyme complex.</text>
</comment>
<dbReference type="FunFam" id="3.40.50.150:FF:000064">
    <property type="entry name" value="2-methoxy-6-polyprenyl-1,4-benzoquinol methylase, mitochondrial"/>
    <property type="match status" value="1"/>
</dbReference>
<evidence type="ECO:0000256" key="4">
    <source>
        <dbReference type="ARBA" id="ARBA00022691"/>
    </source>
</evidence>
<dbReference type="PANTHER" id="PTHR43591">
    <property type="entry name" value="METHYLTRANSFERASE"/>
    <property type="match status" value="1"/>
</dbReference>
<keyword evidence="2 6" id="KW-0808">Transferase</keyword>
<keyword evidence="1 6" id="KW-0489">Methyltransferase</keyword>
<dbReference type="Pfam" id="PF01209">
    <property type="entry name" value="Ubie_methyltran"/>
    <property type="match status" value="1"/>
</dbReference>
<keyword evidence="6" id="KW-0472">Membrane</keyword>
<feature type="binding site" evidence="6">
    <location>
        <position position="70"/>
    </location>
    <ligand>
        <name>S-adenosyl-L-methionine</name>
        <dbReference type="ChEBI" id="CHEBI:59789"/>
    </ligand>
</feature>
<evidence type="ECO:0000256" key="2">
    <source>
        <dbReference type="ARBA" id="ARBA00022679"/>
    </source>
</evidence>
<keyword evidence="6" id="KW-0496">Mitochondrion</keyword>
<dbReference type="Gene3D" id="3.40.50.150">
    <property type="entry name" value="Vaccinia Virus protein VP39"/>
    <property type="match status" value="1"/>
</dbReference>